<reference evidence="2 4" key="2">
    <citation type="submission" date="2018-12" db="EMBL/GenBank/DDBJ databases">
        <title>Food and Water Safety Consortium.</title>
        <authorList>
            <person name="Tyson S."/>
            <person name="Peterson C.-L."/>
            <person name="Olson A."/>
            <person name="Tyler S."/>
            <person name="Cabral J."/>
            <person name="Lynch T."/>
            <person name="Knox N."/>
            <person name="Van Domselaar G."/>
            <person name="Graham M."/>
        </authorList>
    </citation>
    <scope>NUCLEOTIDE SEQUENCE [LARGE SCALE GENOMIC DNA]</scope>
    <source>
        <strain evidence="2 4">FWSEC0384</strain>
    </source>
</reference>
<accession>A0A2T3TDN2</accession>
<evidence type="ECO:0000313" key="4">
    <source>
        <dbReference type="Proteomes" id="UP000306700"/>
    </source>
</evidence>
<evidence type="ECO:0000313" key="3">
    <source>
        <dbReference type="Proteomes" id="UP000281340"/>
    </source>
</evidence>
<reference evidence="1 3" key="1">
    <citation type="submission" date="2018-10" db="EMBL/GenBank/DDBJ databases">
        <title>Comparison of Escherichia coli isolates recovered from retail chicken and from chicken fecal samples by antimicrobial susceptibility test and whole genome sequencing.</title>
        <authorList>
            <person name="Tang B."/>
            <person name="Ma Y."/>
            <person name="He X."/>
            <person name="Cao L."/>
            <person name="Xia X."/>
            <person name="Yang H."/>
        </authorList>
    </citation>
    <scope>NUCLEOTIDE SEQUENCE [LARGE SCALE GENOMIC DNA]</scope>
    <source>
        <strain evidence="1 3">CMJH98b</strain>
    </source>
</reference>
<dbReference type="Proteomes" id="UP000281340">
    <property type="component" value="Unassembled WGS sequence"/>
</dbReference>
<sequence>MWRVQWESVDSPAERKILLNIILAPVDDGLCFTYSGDNFLYPG</sequence>
<dbReference type="AlphaFoldDB" id="A0A2T3TDN2"/>
<dbReference type="EMBL" id="RRNI01000027">
    <property type="protein sequence ID" value="TJH18274.1"/>
    <property type="molecule type" value="Genomic_DNA"/>
</dbReference>
<gene>
    <name evidence="2" type="ORF">C9160_21010</name>
    <name evidence="1" type="ORF">EAI46_08455</name>
</gene>
<evidence type="ECO:0000313" key="1">
    <source>
        <dbReference type="EMBL" id="RLY58706.1"/>
    </source>
</evidence>
<comment type="caution">
    <text evidence="1">The sequence shown here is derived from an EMBL/GenBank/DDBJ whole genome shotgun (WGS) entry which is preliminary data.</text>
</comment>
<dbReference type="Proteomes" id="UP000306700">
    <property type="component" value="Unassembled WGS sequence"/>
</dbReference>
<dbReference type="EMBL" id="RDDM01000045">
    <property type="protein sequence ID" value="RLY58706.1"/>
    <property type="molecule type" value="Genomic_DNA"/>
</dbReference>
<proteinExistence type="predicted"/>
<name>A0A2T3TDN2_ECOLX</name>
<organism evidence="1 3">
    <name type="scientific">Escherichia coli</name>
    <dbReference type="NCBI Taxonomy" id="562"/>
    <lineage>
        <taxon>Bacteria</taxon>
        <taxon>Pseudomonadati</taxon>
        <taxon>Pseudomonadota</taxon>
        <taxon>Gammaproteobacteria</taxon>
        <taxon>Enterobacterales</taxon>
        <taxon>Enterobacteriaceae</taxon>
        <taxon>Escherichia</taxon>
    </lineage>
</organism>
<protein>
    <submittedName>
        <fullName evidence="1">Dihydrofolate reductase</fullName>
    </submittedName>
</protein>
<evidence type="ECO:0000313" key="2">
    <source>
        <dbReference type="EMBL" id="TJH18274.1"/>
    </source>
</evidence>